<evidence type="ECO:0000313" key="1">
    <source>
        <dbReference type="EMBL" id="KAK7239260.1"/>
    </source>
</evidence>
<organism evidence="1 2">
    <name type="scientific">Aureococcus anophagefferens</name>
    <name type="common">Harmful bloom alga</name>
    <dbReference type="NCBI Taxonomy" id="44056"/>
    <lineage>
        <taxon>Eukaryota</taxon>
        <taxon>Sar</taxon>
        <taxon>Stramenopiles</taxon>
        <taxon>Ochrophyta</taxon>
        <taxon>Pelagophyceae</taxon>
        <taxon>Pelagomonadales</taxon>
        <taxon>Pelagomonadaceae</taxon>
        <taxon>Aureococcus</taxon>
    </lineage>
</organism>
<dbReference type="EMBL" id="JBBJCI010000224">
    <property type="protein sequence ID" value="KAK7239260.1"/>
    <property type="molecule type" value="Genomic_DNA"/>
</dbReference>
<comment type="caution">
    <text evidence="1">The sequence shown here is derived from an EMBL/GenBank/DDBJ whole genome shotgun (WGS) entry which is preliminary data.</text>
</comment>
<protein>
    <submittedName>
        <fullName evidence="1">Uncharacterized protein</fullName>
    </submittedName>
</protein>
<sequence>MALAASHLPARAVDYSPYSIRSSTMTASSTRDLDFRMLLPLPYGPFTPPAEADMVVLARGERNPHWEAGVPRYIAERRCEGGAEAFYLRLRSRDRQASRPAIGYFGDAADDEAYAAEERFAPAQLARALVNATPLHAALALRAPDAGAGTGRFEFAST</sequence>
<accession>A0ABR1FV67</accession>
<evidence type="ECO:0000313" key="2">
    <source>
        <dbReference type="Proteomes" id="UP001363151"/>
    </source>
</evidence>
<dbReference type="Proteomes" id="UP001363151">
    <property type="component" value="Unassembled WGS sequence"/>
</dbReference>
<proteinExistence type="predicted"/>
<reference evidence="1 2" key="1">
    <citation type="submission" date="2024-03" db="EMBL/GenBank/DDBJ databases">
        <title>Aureococcus anophagefferens CCMP1851 and Kratosvirus quantuckense: Draft genome of a second virus-susceptible host strain in the model system.</title>
        <authorList>
            <person name="Chase E."/>
            <person name="Truchon A.R."/>
            <person name="Schepens W."/>
            <person name="Wilhelm S.W."/>
        </authorList>
    </citation>
    <scope>NUCLEOTIDE SEQUENCE [LARGE SCALE GENOMIC DNA]</scope>
    <source>
        <strain evidence="1 2">CCMP1851</strain>
    </source>
</reference>
<keyword evidence="2" id="KW-1185">Reference proteome</keyword>
<name>A0ABR1FV67_AURAN</name>
<gene>
    <name evidence="1" type="ORF">SO694_00025141</name>
</gene>